<dbReference type="eggNOG" id="ENOG50334AQ">
    <property type="taxonomic scope" value="Bacteria"/>
</dbReference>
<evidence type="ECO:0000313" key="1">
    <source>
        <dbReference type="EMBL" id="EST54636.1"/>
    </source>
</evidence>
<proteinExistence type="predicted"/>
<gene>
    <name evidence="1" type="ORF">T458_08745</name>
</gene>
<organism evidence="1 2">
    <name type="scientific">Brevibacillus panacihumi W25</name>
    <dbReference type="NCBI Taxonomy" id="1408254"/>
    <lineage>
        <taxon>Bacteria</taxon>
        <taxon>Bacillati</taxon>
        <taxon>Bacillota</taxon>
        <taxon>Bacilli</taxon>
        <taxon>Bacillales</taxon>
        <taxon>Paenibacillaceae</taxon>
        <taxon>Brevibacillus</taxon>
    </lineage>
</organism>
<name>V6M7U9_9BACL</name>
<comment type="caution">
    <text evidence="1">The sequence shown here is derived from an EMBL/GenBank/DDBJ whole genome shotgun (WGS) entry which is preliminary data.</text>
</comment>
<accession>V6M7U9</accession>
<dbReference type="Proteomes" id="UP000017973">
    <property type="component" value="Unassembled WGS sequence"/>
</dbReference>
<dbReference type="AlphaFoldDB" id="V6M7U9"/>
<dbReference type="HOGENOM" id="CLU_2647450_0_0_9"/>
<protein>
    <submittedName>
        <fullName evidence="1">Uncharacterized protein</fullName>
    </submittedName>
</protein>
<sequence>MRAWRPSQVSPGKNVVFPSIDLLHLLPIAFGNMDFVLYGRLIQLSLASYEVRVPQAGGLPQTSFRFHLAVDTLVVS</sequence>
<dbReference type="EMBL" id="AYJU01000015">
    <property type="protein sequence ID" value="EST54636.1"/>
    <property type="molecule type" value="Genomic_DNA"/>
</dbReference>
<reference evidence="1 2" key="1">
    <citation type="journal article" date="2014" name="Genome Announc.">
        <title>Draft Genome Sequence of Brevibacillus panacihumi Strain W25, a Halotolerant Hydrocarbon-Degrading Bacterium.</title>
        <authorList>
            <person name="Wang X."/>
            <person name="Jin D."/>
            <person name="Zhou L."/>
            <person name="Wu L."/>
            <person name="An W."/>
            <person name="Chen Y."/>
            <person name="Zhao L."/>
        </authorList>
    </citation>
    <scope>NUCLEOTIDE SEQUENCE [LARGE SCALE GENOMIC DNA]</scope>
    <source>
        <strain evidence="1 2">W25</strain>
    </source>
</reference>
<evidence type="ECO:0000313" key="2">
    <source>
        <dbReference type="Proteomes" id="UP000017973"/>
    </source>
</evidence>
<keyword evidence="2" id="KW-1185">Reference proteome</keyword>